<feature type="region of interest" description="Disordered" evidence="1">
    <location>
        <begin position="218"/>
        <end position="238"/>
    </location>
</feature>
<feature type="compositionally biased region" description="Basic and acidic residues" evidence="1">
    <location>
        <begin position="346"/>
        <end position="361"/>
    </location>
</feature>
<gene>
    <name evidence="3" type="ORF">CDAR_40831</name>
</gene>
<protein>
    <recommendedName>
        <fullName evidence="2">BZIP domain-containing protein</fullName>
    </recommendedName>
</protein>
<dbReference type="EMBL" id="BPLQ01000473">
    <property type="protein sequence ID" value="GIX71659.1"/>
    <property type="molecule type" value="Genomic_DNA"/>
</dbReference>
<dbReference type="Pfam" id="PF07716">
    <property type="entry name" value="bZIP_2"/>
    <property type="match status" value="1"/>
</dbReference>
<feature type="compositionally biased region" description="Polar residues" evidence="1">
    <location>
        <begin position="79"/>
        <end position="89"/>
    </location>
</feature>
<dbReference type="Gene3D" id="1.20.5.170">
    <property type="match status" value="1"/>
</dbReference>
<name>A0AAV4MI48_9ARAC</name>
<evidence type="ECO:0000259" key="2">
    <source>
        <dbReference type="PROSITE" id="PS50217"/>
    </source>
</evidence>
<dbReference type="AlphaFoldDB" id="A0AAV4MI48"/>
<proteinExistence type="predicted"/>
<reference evidence="3 4" key="1">
    <citation type="submission" date="2021-06" db="EMBL/GenBank/DDBJ databases">
        <title>Caerostris darwini draft genome.</title>
        <authorList>
            <person name="Kono N."/>
            <person name="Arakawa K."/>
        </authorList>
    </citation>
    <scope>NUCLEOTIDE SEQUENCE [LARGE SCALE GENOMIC DNA]</scope>
</reference>
<dbReference type="PROSITE" id="PS50217">
    <property type="entry name" value="BZIP"/>
    <property type="match status" value="1"/>
</dbReference>
<feature type="region of interest" description="Disordered" evidence="1">
    <location>
        <begin position="60"/>
        <end position="89"/>
    </location>
</feature>
<feature type="compositionally biased region" description="Polar residues" evidence="1">
    <location>
        <begin position="278"/>
        <end position="287"/>
    </location>
</feature>
<evidence type="ECO:0000313" key="3">
    <source>
        <dbReference type="EMBL" id="GIX71659.1"/>
    </source>
</evidence>
<dbReference type="Proteomes" id="UP001054837">
    <property type="component" value="Unassembled WGS sequence"/>
</dbReference>
<organism evidence="3 4">
    <name type="scientific">Caerostris darwini</name>
    <dbReference type="NCBI Taxonomy" id="1538125"/>
    <lineage>
        <taxon>Eukaryota</taxon>
        <taxon>Metazoa</taxon>
        <taxon>Ecdysozoa</taxon>
        <taxon>Arthropoda</taxon>
        <taxon>Chelicerata</taxon>
        <taxon>Arachnida</taxon>
        <taxon>Araneae</taxon>
        <taxon>Araneomorphae</taxon>
        <taxon>Entelegynae</taxon>
        <taxon>Araneoidea</taxon>
        <taxon>Araneidae</taxon>
        <taxon>Caerostris</taxon>
    </lineage>
</organism>
<dbReference type="GO" id="GO:0003700">
    <property type="term" value="F:DNA-binding transcription factor activity"/>
    <property type="evidence" value="ECO:0007669"/>
    <property type="project" value="InterPro"/>
</dbReference>
<keyword evidence="4" id="KW-1185">Reference proteome</keyword>
<feature type="compositionally biased region" description="Basic and acidic residues" evidence="1">
    <location>
        <begin position="373"/>
        <end position="382"/>
    </location>
</feature>
<dbReference type="CDD" id="cd14695">
    <property type="entry name" value="bZIP_HLF"/>
    <property type="match status" value="1"/>
</dbReference>
<feature type="region of interest" description="Disordered" evidence="1">
    <location>
        <begin position="274"/>
        <end position="382"/>
    </location>
</feature>
<sequence length="438" mass="49858">MPGNDSSAESALLIKRNGEGCFFKYERRVSNGSVKEEHTPIDLSLKFQHVNDNRSIAAPEISRNSRSSHGHPLPPVLNPTIQDRSNSSHTIESPFAVKNLLNNQHSSNKPVSTETSFKKIPFDVNKFQFPFYAQNSVFPVKERSHFTPVNSPCDGNQVKPKEEKKYDEDSYKPISFKNFMEPNMHVENYFSIHNGSLFNLPTCSSNEIAGNENKRLKLNGSFDQPNPTLIKADPTGWSKEPMLRQNFANYQFPSMNGSSRDGNRRENRQEMSPIYLDEQSSGLNDEASNSGGESGKEGSSNSRYDIMTSPRRDNNDLATAFAKSSSPISQQSNNGQVGRKRSAPFPDDKKDQKYYERREKNNLAAKKSRQKRRDNERRLKQENARLRRENLKLECMLKATQDQVEQEQKKNEFFAKMSVGNLVLYHNGMPGMDRSTNL</sequence>
<accession>A0AAV4MI48</accession>
<dbReference type="SUPFAM" id="SSF57959">
    <property type="entry name" value="Leucine zipper domain"/>
    <property type="match status" value="1"/>
</dbReference>
<dbReference type="PROSITE" id="PS00036">
    <property type="entry name" value="BZIP_BASIC"/>
    <property type="match status" value="1"/>
</dbReference>
<comment type="caution">
    <text evidence="3">The sequence shown here is derived from an EMBL/GenBank/DDBJ whole genome shotgun (WGS) entry which is preliminary data.</text>
</comment>
<dbReference type="InterPro" id="IPR046347">
    <property type="entry name" value="bZIP_sf"/>
</dbReference>
<feature type="domain" description="BZIP" evidence="2">
    <location>
        <begin position="351"/>
        <end position="406"/>
    </location>
</feature>
<evidence type="ECO:0000313" key="4">
    <source>
        <dbReference type="Proteomes" id="UP001054837"/>
    </source>
</evidence>
<feature type="compositionally biased region" description="Polar residues" evidence="1">
    <location>
        <begin position="322"/>
        <end position="336"/>
    </location>
</feature>
<evidence type="ECO:0000256" key="1">
    <source>
        <dbReference type="SAM" id="MobiDB-lite"/>
    </source>
</evidence>
<dbReference type="InterPro" id="IPR004827">
    <property type="entry name" value="bZIP"/>
</dbReference>